<feature type="transmembrane region" description="Helical" evidence="1">
    <location>
        <begin position="393"/>
        <end position="411"/>
    </location>
</feature>
<organism evidence="2 3">
    <name type="scientific">Megasphaera cerevisiae DSM 20462</name>
    <dbReference type="NCBI Taxonomy" id="1122219"/>
    <lineage>
        <taxon>Bacteria</taxon>
        <taxon>Bacillati</taxon>
        <taxon>Bacillota</taxon>
        <taxon>Negativicutes</taxon>
        <taxon>Veillonellales</taxon>
        <taxon>Veillonellaceae</taxon>
        <taxon>Megasphaera</taxon>
    </lineage>
</organism>
<gene>
    <name evidence="2" type="ORF">AB840_06130</name>
</gene>
<feature type="transmembrane region" description="Helical" evidence="1">
    <location>
        <begin position="498"/>
        <end position="517"/>
    </location>
</feature>
<protein>
    <submittedName>
        <fullName evidence="2">Membrane protein</fullName>
    </submittedName>
</protein>
<dbReference type="InterPro" id="IPR043748">
    <property type="entry name" value="DUF5693"/>
</dbReference>
<dbReference type="STRING" id="39029.BSR42_02375"/>
<keyword evidence="1" id="KW-0472">Membrane</keyword>
<proteinExistence type="predicted"/>
<dbReference type="OrthoDB" id="3805529at2"/>
<feature type="transmembrane region" description="Helical" evidence="1">
    <location>
        <begin position="366"/>
        <end position="386"/>
    </location>
</feature>
<dbReference type="RefSeq" id="WP_048513953.1">
    <property type="nucleotide sequence ID" value="NZ_FUXD01000001.1"/>
</dbReference>
<accession>A0A0J6WTC4</accession>
<evidence type="ECO:0000313" key="3">
    <source>
        <dbReference type="Proteomes" id="UP000036503"/>
    </source>
</evidence>
<dbReference type="AlphaFoldDB" id="A0A0J6WTC4"/>
<dbReference type="Proteomes" id="UP000036503">
    <property type="component" value="Unassembled WGS sequence"/>
</dbReference>
<evidence type="ECO:0000313" key="2">
    <source>
        <dbReference type="EMBL" id="KMO86785.1"/>
    </source>
</evidence>
<name>A0A0J6WTC4_9FIRM</name>
<comment type="caution">
    <text evidence="2">The sequence shown here is derived from an EMBL/GenBank/DDBJ whole genome shotgun (WGS) entry which is preliminary data.</text>
</comment>
<feature type="transmembrane region" description="Helical" evidence="1">
    <location>
        <begin position="463"/>
        <end position="486"/>
    </location>
</feature>
<feature type="transmembrane region" description="Helical" evidence="1">
    <location>
        <begin position="650"/>
        <end position="673"/>
    </location>
</feature>
<reference evidence="2 3" key="1">
    <citation type="submission" date="2015-06" db="EMBL/GenBank/DDBJ databases">
        <title>Draft genome sequence of beer spoilage bacterium Megasphaera cerevisiae type strain 20462.</title>
        <authorList>
            <person name="Kutumbaka K."/>
            <person name="Pasmowitz J."/>
            <person name="Mategko J."/>
            <person name="Reyes D."/>
            <person name="Friedrich A."/>
            <person name="Han S."/>
            <person name="Martens-Habbena W."/>
            <person name="Neal-McKinney J."/>
            <person name="Janagama H.K."/>
            <person name="Nadala C."/>
            <person name="Samadpour M."/>
        </authorList>
    </citation>
    <scope>NUCLEOTIDE SEQUENCE [LARGE SCALE GENOMIC DNA]</scope>
    <source>
        <strain evidence="2 3">DSM 20462</strain>
    </source>
</reference>
<feature type="transmembrane region" description="Helical" evidence="1">
    <location>
        <begin position="538"/>
        <end position="559"/>
    </location>
</feature>
<sequence>MAKKNSRSKVVMILAVLVGLVCSIYLCVQRYYIEENSMAIEQAMDYDAVVNMARNDGYDLDTALEKCRDAGITSFTIYDTTLNKLTQRGELSVITKLGFQLYYPQFHITNLSYDYYLIGKPKGQKDAYFDEVAQDLKNRLGSDKVGRIENDQYRILGLRGVMPELGDLNLGIMTADANTIASHGFHVILRPTNYSNPTPEQVAGFFKRADTIQNVSGIMFVGKEVLGYTAAADSRKDMLTFTADHMKQRNMPFYMIESVDQLQYNTQDGMYDLAGLLHYRTARVYAMAKEELEKITPEEAAMRYYISDLERNVRVNLFPLYKKPLHGMNLTETNLSYIKIVSQKLQERGYSFGNASIMPVYYPNKILLAVAAAAAACGFLFTLNLLIPLSDKINYILMAAAVVFGAGGAFIAQGALFLQLMAVGCATTAPVAAILILVDKWRKMKLNETVGYGRVIRDGSIGLSYAVAIAMVGGLFIAALLGNIRFFMEFDFYRGVKITFILPLILITIGYLYRFPFFGQTVDSTPNFIFFVKNFLDIPIKMGSLVLVAVLGLAAFIFVGRSGHTAGVPVPGVEVEMRRFLENVMYARPREKEFLVGHPAFFLMVASVYRKWPQIIHYFMVIAATIGVGSMVETFAHIRTPFIMSFIRGINGWITGMIIGILLICGLAILQYMTAWFGKRVKPRD</sequence>
<feature type="transmembrane region" description="Helical" evidence="1">
    <location>
        <begin position="615"/>
        <end position="638"/>
    </location>
</feature>
<feature type="transmembrane region" description="Helical" evidence="1">
    <location>
        <begin position="417"/>
        <end position="438"/>
    </location>
</feature>
<keyword evidence="1" id="KW-0812">Transmembrane</keyword>
<keyword evidence="3" id="KW-1185">Reference proteome</keyword>
<evidence type="ECO:0000256" key="1">
    <source>
        <dbReference type="SAM" id="Phobius"/>
    </source>
</evidence>
<dbReference type="PATRIC" id="fig|1122219.3.peg.679"/>
<dbReference type="EMBL" id="LEKT01000015">
    <property type="protein sequence ID" value="KMO86785.1"/>
    <property type="molecule type" value="Genomic_DNA"/>
</dbReference>
<dbReference type="InParanoid" id="A0A0J6WTC4"/>
<keyword evidence="1" id="KW-1133">Transmembrane helix</keyword>
<dbReference type="Pfam" id="PF18949">
    <property type="entry name" value="DUF5693"/>
    <property type="match status" value="1"/>
</dbReference>